<dbReference type="NCBIfam" id="TIGR01297">
    <property type="entry name" value="CDF"/>
    <property type="match status" value="1"/>
</dbReference>
<feature type="transmembrane region" description="Helical" evidence="8">
    <location>
        <begin position="163"/>
        <end position="188"/>
    </location>
</feature>
<feature type="transmembrane region" description="Helical" evidence="8">
    <location>
        <begin position="27"/>
        <end position="54"/>
    </location>
</feature>
<dbReference type="PANTHER" id="PTHR11562:SF17">
    <property type="entry name" value="RE54080P-RELATED"/>
    <property type="match status" value="1"/>
</dbReference>
<dbReference type="PANTHER" id="PTHR11562">
    <property type="entry name" value="CATION EFFLUX PROTEIN/ ZINC TRANSPORTER"/>
    <property type="match status" value="1"/>
</dbReference>
<comment type="similarity">
    <text evidence="2">Belongs to the cation diffusion facilitator (CDF) transporter (TC 2.A.4) family. SLC30A subfamily.</text>
</comment>
<dbReference type="InterPro" id="IPR050681">
    <property type="entry name" value="CDF/SLC30A"/>
</dbReference>
<name>A0A1B1NDM4_9MICO</name>
<feature type="domain" description="Cation efflux protein transmembrane" evidence="9">
    <location>
        <begin position="27"/>
        <end position="220"/>
    </location>
</feature>
<evidence type="ECO:0000259" key="9">
    <source>
        <dbReference type="Pfam" id="PF01545"/>
    </source>
</evidence>
<evidence type="ECO:0000256" key="5">
    <source>
        <dbReference type="ARBA" id="ARBA00022989"/>
    </source>
</evidence>
<keyword evidence="5 8" id="KW-1133">Transmembrane helix</keyword>
<evidence type="ECO:0000256" key="1">
    <source>
        <dbReference type="ARBA" id="ARBA00004141"/>
    </source>
</evidence>
<evidence type="ECO:0000313" key="12">
    <source>
        <dbReference type="Proteomes" id="UP000092482"/>
    </source>
</evidence>
<dbReference type="EMBL" id="CP014989">
    <property type="protein sequence ID" value="ANS79548.1"/>
    <property type="molecule type" value="Genomic_DNA"/>
</dbReference>
<dbReference type="Gene3D" id="1.20.1510.10">
    <property type="entry name" value="Cation efflux protein transmembrane domain"/>
    <property type="match status" value="1"/>
</dbReference>
<dbReference type="SUPFAM" id="SSF160240">
    <property type="entry name" value="Cation efflux protein cytoplasmic domain-like"/>
    <property type="match status" value="1"/>
</dbReference>
<dbReference type="AlphaFoldDB" id="A0A1B1NDM4"/>
<keyword evidence="4 8" id="KW-0812">Transmembrane</keyword>
<keyword evidence="6" id="KW-0406">Ion transport</keyword>
<feature type="transmembrane region" description="Helical" evidence="8">
    <location>
        <begin position="90"/>
        <end position="111"/>
    </location>
</feature>
<dbReference type="STRING" id="1758689.SGUI_2152"/>
<evidence type="ECO:0000256" key="4">
    <source>
        <dbReference type="ARBA" id="ARBA00022692"/>
    </source>
</evidence>
<evidence type="ECO:0000256" key="6">
    <source>
        <dbReference type="ARBA" id="ARBA00023065"/>
    </source>
</evidence>
<keyword evidence="12" id="KW-1185">Reference proteome</keyword>
<dbReference type="InterPro" id="IPR002524">
    <property type="entry name" value="Cation_efflux"/>
</dbReference>
<dbReference type="InterPro" id="IPR027469">
    <property type="entry name" value="Cation_efflux_TMD_sf"/>
</dbReference>
<feature type="transmembrane region" description="Helical" evidence="8">
    <location>
        <begin position="60"/>
        <end position="78"/>
    </location>
</feature>
<evidence type="ECO:0000259" key="10">
    <source>
        <dbReference type="Pfam" id="PF16916"/>
    </source>
</evidence>
<organism evidence="11 12">
    <name type="scientific">Serinicoccus hydrothermalis</name>
    <dbReference type="NCBI Taxonomy" id="1758689"/>
    <lineage>
        <taxon>Bacteria</taxon>
        <taxon>Bacillati</taxon>
        <taxon>Actinomycetota</taxon>
        <taxon>Actinomycetes</taxon>
        <taxon>Micrococcales</taxon>
        <taxon>Ornithinimicrobiaceae</taxon>
        <taxon>Serinicoccus</taxon>
    </lineage>
</organism>
<dbReference type="InterPro" id="IPR027470">
    <property type="entry name" value="Cation_efflux_CTD"/>
</dbReference>
<evidence type="ECO:0000256" key="8">
    <source>
        <dbReference type="SAM" id="Phobius"/>
    </source>
</evidence>
<feature type="domain" description="Cation efflux protein cytoplasmic" evidence="10">
    <location>
        <begin position="224"/>
        <end position="304"/>
    </location>
</feature>
<gene>
    <name evidence="11" type="ORF">SGUI_2152</name>
</gene>
<dbReference type="KEGG" id="serj:SGUI_2152"/>
<sequence>MPVLCHTRSMSAEHSHDHAAGASSRRLLLAFLITATILVAEVVGAFLTGSLALLVDAGHMLTDAGGLLIALLAARLMARPPSQRRTWGFARAEVLGAGAQATVLLAVGIYAVVEGVQRLLSSEPTEVTGGLLLVFGVVGLLGNIASLLILAGGRDSNLNLRAAFLEVAADALGSVAVIVSAVLIQTLGWTRADAVAGLVIAVLIIPRAVSILREAGSVLLESVPPGLDLAEVREHILGVDHVLDVHDLHASRIGTGTPVLTAHVVVESGCFEDGHAPQMLDALQTCVAGHFDVSVEHSTFQLEPPRHTEHEHEHHP</sequence>
<comment type="subcellular location">
    <subcellularLocation>
        <location evidence="1">Membrane</location>
        <topology evidence="1">Multi-pass membrane protein</topology>
    </subcellularLocation>
</comment>
<proteinExistence type="inferred from homology"/>
<dbReference type="Pfam" id="PF01545">
    <property type="entry name" value="Cation_efflux"/>
    <property type="match status" value="1"/>
</dbReference>
<evidence type="ECO:0000256" key="2">
    <source>
        <dbReference type="ARBA" id="ARBA00008873"/>
    </source>
</evidence>
<dbReference type="PATRIC" id="fig|1758689.4.peg.2242"/>
<keyword evidence="3" id="KW-0813">Transport</keyword>
<dbReference type="GO" id="GO:0005385">
    <property type="term" value="F:zinc ion transmembrane transporter activity"/>
    <property type="evidence" value="ECO:0007669"/>
    <property type="project" value="TreeGrafter"/>
</dbReference>
<evidence type="ECO:0000256" key="3">
    <source>
        <dbReference type="ARBA" id="ARBA00022448"/>
    </source>
</evidence>
<keyword evidence="7 8" id="KW-0472">Membrane</keyword>
<evidence type="ECO:0000313" key="11">
    <source>
        <dbReference type="EMBL" id="ANS79548.1"/>
    </source>
</evidence>
<dbReference type="GO" id="GO:0005886">
    <property type="term" value="C:plasma membrane"/>
    <property type="evidence" value="ECO:0007669"/>
    <property type="project" value="TreeGrafter"/>
</dbReference>
<evidence type="ECO:0000256" key="7">
    <source>
        <dbReference type="ARBA" id="ARBA00023136"/>
    </source>
</evidence>
<accession>A0A1B1NDM4</accession>
<dbReference type="SUPFAM" id="SSF161111">
    <property type="entry name" value="Cation efflux protein transmembrane domain-like"/>
    <property type="match status" value="1"/>
</dbReference>
<dbReference type="InterPro" id="IPR058533">
    <property type="entry name" value="Cation_efflux_TM"/>
</dbReference>
<feature type="transmembrane region" description="Helical" evidence="8">
    <location>
        <begin position="131"/>
        <end position="151"/>
    </location>
</feature>
<protein>
    <submittedName>
        <fullName evidence="11">Cobalt-zinc-cadmium resistance protein CzcD</fullName>
    </submittedName>
</protein>
<dbReference type="Proteomes" id="UP000092482">
    <property type="component" value="Chromosome"/>
</dbReference>
<dbReference type="InterPro" id="IPR036837">
    <property type="entry name" value="Cation_efflux_CTD_sf"/>
</dbReference>
<dbReference type="Pfam" id="PF16916">
    <property type="entry name" value="ZT_dimer"/>
    <property type="match status" value="1"/>
</dbReference>
<reference evidence="11 12" key="1">
    <citation type="submission" date="2016-03" db="EMBL/GenBank/DDBJ databases">
        <title>Shallow-sea hydrothermal system.</title>
        <authorList>
            <person name="Tang K."/>
        </authorList>
    </citation>
    <scope>NUCLEOTIDE SEQUENCE [LARGE SCALE GENOMIC DNA]</scope>
    <source>
        <strain evidence="11 12">JLT9</strain>
    </source>
</reference>
<feature type="transmembrane region" description="Helical" evidence="8">
    <location>
        <begin position="194"/>
        <end position="212"/>
    </location>
</feature>